<keyword evidence="8" id="KW-1185">Reference proteome</keyword>
<dbReference type="Pfam" id="PF08031">
    <property type="entry name" value="BBE"/>
    <property type="match status" value="1"/>
</dbReference>
<comment type="caution">
    <text evidence="7">The sequence shown here is derived from an EMBL/GenBank/DDBJ whole genome shotgun (WGS) entry which is preliminary data.</text>
</comment>
<keyword evidence="3" id="KW-0285">Flavoprotein</keyword>
<reference evidence="7" key="2">
    <citation type="submission" date="2023-05" db="EMBL/GenBank/DDBJ databases">
        <authorList>
            <consortium name="Lawrence Berkeley National Laboratory"/>
            <person name="Steindorff A."/>
            <person name="Hensen N."/>
            <person name="Bonometti L."/>
            <person name="Westerberg I."/>
            <person name="Brannstrom I.O."/>
            <person name="Guillou S."/>
            <person name="Cros-Aarteil S."/>
            <person name="Calhoun S."/>
            <person name="Haridas S."/>
            <person name="Kuo A."/>
            <person name="Mondo S."/>
            <person name="Pangilinan J."/>
            <person name="Riley R."/>
            <person name="Labutti K."/>
            <person name="Andreopoulos B."/>
            <person name="Lipzen A."/>
            <person name="Chen C."/>
            <person name="Yanf M."/>
            <person name="Daum C."/>
            <person name="Ng V."/>
            <person name="Clum A."/>
            <person name="Ohm R."/>
            <person name="Martin F."/>
            <person name="Silar P."/>
            <person name="Natvig D."/>
            <person name="Lalanne C."/>
            <person name="Gautier V."/>
            <person name="Ament-Velasquez S.L."/>
            <person name="Kruys A."/>
            <person name="Hutchinson M.I."/>
            <person name="Powell A.J."/>
            <person name="Barry K."/>
            <person name="Miller A.N."/>
            <person name="Grigoriev I.V."/>
            <person name="Debuchy R."/>
            <person name="Gladieux P."/>
            <person name="Thoren M.H."/>
            <person name="Johannesson H."/>
        </authorList>
    </citation>
    <scope>NUCLEOTIDE SEQUENCE</scope>
    <source>
        <strain evidence="7">CBS 141.50</strain>
    </source>
</reference>
<dbReference type="InterPro" id="IPR006094">
    <property type="entry name" value="Oxid_FAD_bind_N"/>
</dbReference>
<dbReference type="InterPro" id="IPR016166">
    <property type="entry name" value="FAD-bd_PCMH"/>
</dbReference>
<accession>A0AAN6V1G1</accession>
<feature type="domain" description="FAD-binding PCMH-type" evidence="6">
    <location>
        <begin position="1"/>
        <end position="176"/>
    </location>
</feature>
<dbReference type="Gene3D" id="3.30.465.10">
    <property type="match status" value="1"/>
</dbReference>
<evidence type="ECO:0000313" key="7">
    <source>
        <dbReference type="EMBL" id="KAK4143118.1"/>
    </source>
</evidence>
<sequence>MGSLINPMEDSNALIREAKAHNRPVTIKNGGYSFGGFSTTNGGILLNLSRMNKVTLDMTPGSEAVTLQGGARWGHAYKALVDGGHNGWFINGGRCPIVGVSGFVLGGDLSPFTRSFGMGCDTLQEATIVTANGQIVKVTDKDDKTSDEGKLFWALCGAGGGNFGVVVEMKMKVQKLEGKSVVAGLFVWAPKPGNMDSFMATMVDFYTAEWPNQTTIDSSWLCDLNDPPTTELKVRFPIPHNGNKANFDATADENIKNQELAKPLKRRTLEELSTRFLFETLVSQWSFENQSTLSSATGKYRIYTSVVLTNDKPTITGVTAFIRKQMKDFRDLFAGEEGLLQVTWIHTGGEASREKTTSTTAYPWRSSVYHTYVMLERKEKWLTRDMKDFLKTMSNDLRKFSVKGHAAFVNFPDSQLKAHEEAYFGPNLQALREVKKRWDPDHFFEWHQGVKLPQQTQTMATRGASRGASSTEETFESVVDEDVEEEDESYDEFVGKAPTVFAARNGYEGIGALSLADLGF</sequence>
<keyword evidence="4" id="KW-0274">FAD</keyword>
<dbReference type="PANTHER" id="PTHR42973">
    <property type="entry name" value="BINDING OXIDOREDUCTASE, PUTATIVE (AFU_ORTHOLOGUE AFUA_1G17690)-RELATED"/>
    <property type="match status" value="1"/>
</dbReference>
<evidence type="ECO:0000256" key="4">
    <source>
        <dbReference type="ARBA" id="ARBA00022827"/>
    </source>
</evidence>
<dbReference type="AlphaFoldDB" id="A0AAN6V1G1"/>
<dbReference type="Gene3D" id="3.40.462.20">
    <property type="match status" value="1"/>
</dbReference>
<evidence type="ECO:0000256" key="1">
    <source>
        <dbReference type="ARBA" id="ARBA00001974"/>
    </source>
</evidence>
<protein>
    <recommendedName>
        <fullName evidence="6">FAD-binding PCMH-type domain-containing protein</fullName>
    </recommendedName>
</protein>
<dbReference type="PANTHER" id="PTHR42973:SF39">
    <property type="entry name" value="FAD-BINDING PCMH-TYPE DOMAIN-CONTAINING PROTEIN"/>
    <property type="match status" value="1"/>
</dbReference>
<reference evidence="7" key="1">
    <citation type="journal article" date="2023" name="Mol. Phylogenet. Evol.">
        <title>Genome-scale phylogeny and comparative genomics of the fungal order Sordariales.</title>
        <authorList>
            <person name="Hensen N."/>
            <person name="Bonometti L."/>
            <person name="Westerberg I."/>
            <person name="Brannstrom I.O."/>
            <person name="Guillou S."/>
            <person name="Cros-Aarteil S."/>
            <person name="Calhoun S."/>
            <person name="Haridas S."/>
            <person name="Kuo A."/>
            <person name="Mondo S."/>
            <person name="Pangilinan J."/>
            <person name="Riley R."/>
            <person name="LaButti K."/>
            <person name="Andreopoulos B."/>
            <person name="Lipzen A."/>
            <person name="Chen C."/>
            <person name="Yan M."/>
            <person name="Daum C."/>
            <person name="Ng V."/>
            <person name="Clum A."/>
            <person name="Steindorff A."/>
            <person name="Ohm R.A."/>
            <person name="Martin F."/>
            <person name="Silar P."/>
            <person name="Natvig D.O."/>
            <person name="Lalanne C."/>
            <person name="Gautier V."/>
            <person name="Ament-Velasquez S.L."/>
            <person name="Kruys A."/>
            <person name="Hutchinson M.I."/>
            <person name="Powell A.J."/>
            <person name="Barry K."/>
            <person name="Miller A.N."/>
            <person name="Grigoriev I.V."/>
            <person name="Debuchy R."/>
            <person name="Gladieux P."/>
            <person name="Hiltunen Thoren M."/>
            <person name="Johannesson H."/>
        </authorList>
    </citation>
    <scope>NUCLEOTIDE SEQUENCE</scope>
    <source>
        <strain evidence="7">CBS 141.50</strain>
    </source>
</reference>
<keyword evidence="5" id="KW-0560">Oxidoreductase</keyword>
<dbReference type="InterPro" id="IPR016169">
    <property type="entry name" value="FAD-bd_PCMH_sub2"/>
</dbReference>
<dbReference type="InterPro" id="IPR012951">
    <property type="entry name" value="BBE"/>
</dbReference>
<dbReference type="RefSeq" id="XP_062636489.1">
    <property type="nucleotide sequence ID" value="XM_062780893.1"/>
</dbReference>
<comment type="similarity">
    <text evidence="2">Belongs to the oxygen-dependent FAD-linked oxidoreductase family.</text>
</comment>
<evidence type="ECO:0000256" key="2">
    <source>
        <dbReference type="ARBA" id="ARBA00005466"/>
    </source>
</evidence>
<proteinExistence type="inferred from homology"/>
<organism evidence="7 8">
    <name type="scientific">Dichotomopilus funicola</name>
    <dbReference type="NCBI Taxonomy" id="1934379"/>
    <lineage>
        <taxon>Eukaryota</taxon>
        <taxon>Fungi</taxon>
        <taxon>Dikarya</taxon>
        <taxon>Ascomycota</taxon>
        <taxon>Pezizomycotina</taxon>
        <taxon>Sordariomycetes</taxon>
        <taxon>Sordariomycetidae</taxon>
        <taxon>Sordariales</taxon>
        <taxon>Chaetomiaceae</taxon>
        <taxon>Dichotomopilus</taxon>
    </lineage>
</organism>
<evidence type="ECO:0000256" key="5">
    <source>
        <dbReference type="ARBA" id="ARBA00023002"/>
    </source>
</evidence>
<dbReference type="Pfam" id="PF01565">
    <property type="entry name" value="FAD_binding_4"/>
    <property type="match status" value="1"/>
</dbReference>
<comment type="cofactor">
    <cofactor evidence="1">
        <name>FAD</name>
        <dbReference type="ChEBI" id="CHEBI:57692"/>
    </cofactor>
</comment>
<gene>
    <name evidence="7" type="ORF">C8A04DRAFT_29134</name>
</gene>
<evidence type="ECO:0000313" key="8">
    <source>
        <dbReference type="Proteomes" id="UP001302676"/>
    </source>
</evidence>
<dbReference type="InterPro" id="IPR036318">
    <property type="entry name" value="FAD-bd_PCMH-like_sf"/>
</dbReference>
<dbReference type="GeneID" id="87817506"/>
<dbReference type="InterPro" id="IPR050416">
    <property type="entry name" value="FAD-linked_Oxidoreductase"/>
</dbReference>
<evidence type="ECO:0000256" key="3">
    <source>
        <dbReference type="ARBA" id="ARBA00022630"/>
    </source>
</evidence>
<dbReference type="SUPFAM" id="SSF56176">
    <property type="entry name" value="FAD-binding/transporter-associated domain-like"/>
    <property type="match status" value="1"/>
</dbReference>
<dbReference type="GO" id="GO:0016491">
    <property type="term" value="F:oxidoreductase activity"/>
    <property type="evidence" value="ECO:0007669"/>
    <property type="project" value="UniProtKB-KW"/>
</dbReference>
<evidence type="ECO:0000259" key="6">
    <source>
        <dbReference type="PROSITE" id="PS51387"/>
    </source>
</evidence>
<dbReference type="Proteomes" id="UP001302676">
    <property type="component" value="Unassembled WGS sequence"/>
</dbReference>
<dbReference type="GO" id="GO:0071949">
    <property type="term" value="F:FAD binding"/>
    <property type="evidence" value="ECO:0007669"/>
    <property type="project" value="InterPro"/>
</dbReference>
<name>A0AAN6V1G1_9PEZI</name>
<dbReference type="EMBL" id="MU853589">
    <property type="protein sequence ID" value="KAK4143118.1"/>
    <property type="molecule type" value="Genomic_DNA"/>
</dbReference>
<dbReference type="PROSITE" id="PS51387">
    <property type="entry name" value="FAD_PCMH"/>
    <property type="match status" value="1"/>
</dbReference>